<feature type="transmembrane region" description="Helical" evidence="5">
    <location>
        <begin position="169"/>
        <end position="187"/>
    </location>
</feature>
<feature type="transmembrane region" description="Helical" evidence="5">
    <location>
        <begin position="246"/>
        <end position="267"/>
    </location>
</feature>
<evidence type="ECO:0000256" key="2">
    <source>
        <dbReference type="ARBA" id="ARBA00022692"/>
    </source>
</evidence>
<dbReference type="eggNOG" id="COG0738">
    <property type="taxonomic scope" value="Bacteria"/>
</dbReference>
<sequence>MTAHLRLFFNHSTSRAIGLVFAMQGLLFGTWSSMIPYIKQKFQLDEAQLGLLLLALPAGVTLMNPLSVGILHRLGTVRATLIARTLGALFFVIPFLMPQVGLVAMALFVMGTTFSTTNVSMNTAATSLEKYDGIRIMSTCHALWSSGAMFGSALGATSMGMGVHPVTHVMFMGSILLLSTLFIYQSLQKVPSEVMVSKSAGPRPKFRLPNAALWGLISISLCTNLTEGTMADWSAVYMREIVKAPAALWGWGFAAYALFMALTRFAGDAILKHHSGGKVLRVGGCVAASGLLLAVLLPYPATVLIGFAMVGAGVSLGAPILYSAAAKVPGMAPGAGLATMNTFAMVGFLGGPAVIGFIAKGFSLPVALGVVIAAGGIWVWRAGYLKG</sequence>
<dbReference type="GO" id="GO:0022857">
    <property type="term" value="F:transmembrane transporter activity"/>
    <property type="evidence" value="ECO:0007669"/>
    <property type="project" value="InterPro"/>
</dbReference>
<dbReference type="InterPro" id="IPR011701">
    <property type="entry name" value="MFS"/>
</dbReference>
<feature type="transmembrane region" description="Helical" evidence="5">
    <location>
        <begin position="364"/>
        <end position="384"/>
    </location>
</feature>
<dbReference type="STRING" id="760192.Halhy_3779"/>
<protein>
    <submittedName>
        <fullName evidence="6">Major facilitator superfamily MFS_1</fullName>
    </submittedName>
</protein>
<name>F4L144_HALH1</name>
<accession>F4L144</accession>
<proteinExistence type="predicted"/>
<keyword evidence="2 5" id="KW-0812">Transmembrane</keyword>
<feature type="transmembrane region" description="Helical" evidence="5">
    <location>
        <begin position="208"/>
        <end position="226"/>
    </location>
</feature>
<dbReference type="CDD" id="cd17393">
    <property type="entry name" value="MFS_MosC_like"/>
    <property type="match status" value="1"/>
</dbReference>
<dbReference type="InterPro" id="IPR036259">
    <property type="entry name" value="MFS_trans_sf"/>
</dbReference>
<dbReference type="Proteomes" id="UP000008461">
    <property type="component" value="Chromosome"/>
</dbReference>
<dbReference type="SUPFAM" id="SSF103473">
    <property type="entry name" value="MFS general substrate transporter"/>
    <property type="match status" value="1"/>
</dbReference>
<feature type="transmembrane region" description="Helical" evidence="5">
    <location>
        <begin position="303"/>
        <end position="325"/>
    </location>
</feature>
<evidence type="ECO:0000256" key="3">
    <source>
        <dbReference type="ARBA" id="ARBA00022989"/>
    </source>
</evidence>
<dbReference type="InterPro" id="IPR051788">
    <property type="entry name" value="MFS_Transporter"/>
</dbReference>
<dbReference type="OrthoDB" id="9809599at2"/>
<feature type="transmembrane region" description="Helical" evidence="5">
    <location>
        <begin position="279"/>
        <end position="297"/>
    </location>
</feature>
<dbReference type="Pfam" id="PF07690">
    <property type="entry name" value="MFS_1"/>
    <property type="match status" value="1"/>
</dbReference>
<evidence type="ECO:0000256" key="4">
    <source>
        <dbReference type="ARBA" id="ARBA00023136"/>
    </source>
</evidence>
<feature type="transmembrane region" description="Helical" evidence="5">
    <location>
        <begin position="16"/>
        <end position="38"/>
    </location>
</feature>
<evidence type="ECO:0000313" key="7">
    <source>
        <dbReference type="Proteomes" id="UP000008461"/>
    </source>
</evidence>
<feature type="transmembrane region" description="Helical" evidence="5">
    <location>
        <begin position="50"/>
        <end position="72"/>
    </location>
</feature>
<reference key="2">
    <citation type="submission" date="2011-04" db="EMBL/GenBank/DDBJ databases">
        <title>Complete sequence of chromosome of Haliscomenobacter hydrossis DSM 1100.</title>
        <authorList>
            <consortium name="US DOE Joint Genome Institute (JGI-PGF)"/>
            <person name="Lucas S."/>
            <person name="Han J."/>
            <person name="Lapidus A."/>
            <person name="Bruce D."/>
            <person name="Goodwin L."/>
            <person name="Pitluck S."/>
            <person name="Peters L."/>
            <person name="Kyrpides N."/>
            <person name="Mavromatis K."/>
            <person name="Ivanova N."/>
            <person name="Ovchinnikova G."/>
            <person name="Pagani I."/>
            <person name="Daligault H."/>
            <person name="Detter J.C."/>
            <person name="Han C."/>
            <person name="Land M."/>
            <person name="Hauser L."/>
            <person name="Markowitz V."/>
            <person name="Cheng J.-F."/>
            <person name="Hugenholtz P."/>
            <person name="Woyke T."/>
            <person name="Wu D."/>
            <person name="Verbarg S."/>
            <person name="Frueling A."/>
            <person name="Brambilla E."/>
            <person name="Klenk H.-P."/>
            <person name="Eisen J.A."/>
        </authorList>
    </citation>
    <scope>NUCLEOTIDE SEQUENCE</scope>
    <source>
        <strain>DSM 1100</strain>
    </source>
</reference>
<dbReference type="AlphaFoldDB" id="F4L144"/>
<dbReference type="HOGENOM" id="CLU_035309_1_0_10"/>
<evidence type="ECO:0000256" key="1">
    <source>
        <dbReference type="ARBA" id="ARBA00004141"/>
    </source>
</evidence>
<keyword evidence="7" id="KW-1185">Reference proteome</keyword>
<dbReference type="PANTHER" id="PTHR23514:SF13">
    <property type="entry name" value="INNER MEMBRANE PROTEIN YBJJ"/>
    <property type="match status" value="1"/>
</dbReference>
<evidence type="ECO:0000313" key="6">
    <source>
        <dbReference type="EMBL" id="AEE51631.1"/>
    </source>
</evidence>
<dbReference type="EMBL" id="CP002691">
    <property type="protein sequence ID" value="AEE51631.1"/>
    <property type="molecule type" value="Genomic_DNA"/>
</dbReference>
<dbReference type="GO" id="GO:0016020">
    <property type="term" value="C:membrane"/>
    <property type="evidence" value="ECO:0007669"/>
    <property type="project" value="UniProtKB-SubCell"/>
</dbReference>
<keyword evidence="3 5" id="KW-1133">Transmembrane helix</keyword>
<dbReference type="RefSeq" id="WP_013766170.1">
    <property type="nucleotide sequence ID" value="NC_015510.1"/>
</dbReference>
<gene>
    <name evidence="6" type="ordered locus">Halhy_3779</name>
</gene>
<keyword evidence="4 5" id="KW-0472">Membrane</keyword>
<comment type="subcellular location">
    <subcellularLocation>
        <location evidence="1">Membrane</location>
        <topology evidence="1">Multi-pass membrane protein</topology>
    </subcellularLocation>
</comment>
<reference evidence="6 7" key="1">
    <citation type="journal article" date="2011" name="Stand. Genomic Sci.">
        <title>Complete genome sequence of Haliscomenobacter hydrossis type strain (O).</title>
        <authorList>
            <consortium name="US DOE Joint Genome Institute (JGI-PGF)"/>
            <person name="Daligault H."/>
            <person name="Lapidus A."/>
            <person name="Zeytun A."/>
            <person name="Nolan M."/>
            <person name="Lucas S."/>
            <person name="Del Rio T.G."/>
            <person name="Tice H."/>
            <person name="Cheng J.F."/>
            <person name="Tapia R."/>
            <person name="Han C."/>
            <person name="Goodwin L."/>
            <person name="Pitluck S."/>
            <person name="Liolios K."/>
            <person name="Pagani I."/>
            <person name="Ivanova N."/>
            <person name="Huntemann M."/>
            <person name="Mavromatis K."/>
            <person name="Mikhailova N."/>
            <person name="Pati A."/>
            <person name="Chen A."/>
            <person name="Palaniappan K."/>
            <person name="Land M."/>
            <person name="Hauser L."/>
            <person name="Brambilla E.M."/>
            <person name="Rohde M."/>
            <person name="Verbarg S."/>
            <person name="Goker M."/>
            <person name="Bristow J."/>
            <person name="Eisen J.A."/>
            <person name="Markowitz V."/>
            <person name="Hugenholtz P."/>
            <person name="Kyrpides N.C."/>
            <person name="Klenk H.P."/>
            <person name="Woyke T."/>
        </authorList>
    </citation>
    <scope>NUCLEOTIDE SEQUENCE [LARGE SCALE GENOMIC DNA]</scope>
    <source>
        <strain evidence="7">ATCC 27775 / DSM 1100 / LMG 10767 / O</strain>
    </source>
</reference>
<dbReference type="Gene3D" id="1.20.1250.20">
    <property type="entry name" value="MFS general substrate transporter like domains"/>
    <property type="match status" value="2"/>
</dbReference>
<dbReference type="KEGG" id="hhy:Halhy_3779"/>
<evidence type="ECO:0000256" key="5">
    <source>
        <dbReference type="SAM" id="Phobius"/>
    </source>
</evidence>
<organism evidence="6 7">
    <name type="scientific">Haliscomenobacter hydrossis (strain ATCC 27775 / DSM 1100 / LMG 10767 / O)</name>
    <dbReference type="NCBI Taxonomy" id="760192"/>
    <lineage>
        <taxon>Bacteria</taxon>
        <taxon>Pseudomonadati</taxon>
        <taxon>Bacteroidota</taxon>
        <taxon>Saprospiria</taxon>
        <taxon>Saprospirales</taxon>
        <taxon>Haliscomenobacteraceae</taxon>
        <taxon>Haliscomenobacter</taxon>
    </lineage>
</organism>
<feature type="transmembrane region" description="Helical" evidence="5">
    <location>
        <begin position="337"/>
        <end position="358"/>
    </location>
</feature>
<dbReference type="PANTHER" id="PTHR23514">
    <property type="entry name" value="BYPASS OF STOP CODON PROTEIN 6"/>
    <property type="match status" value="1"/>
</dbReference>